<dbReference type="InterPro" id="IPR022657">
    <property type="entry name" value="De-COase2_CS"/>
</dbReference>
<evidence type="ECO:0000256" key="1">
    <source>
        <dbReference type="ARBA" id="ARBA00001933"/>
    </source>
</evidence>
<dbReference type="Gene3D" id="3.20.20.10">
    <property type="entry name" value="Alanine racemase"/>
    <property type="match status" value="1"/>
</dbReference>
<dbReference type="InterPro" id="IPR009006">
    <property type="entry name" value="Ala_racemase/Decarboxylase_C"/>
</dbReference>
<dbReference type="InterPro" id="IPR022644">
    <property type="entry name" value="De-COase2_N"/>
</dbReference>
<dbReference type="KEGG" id="smam:Mal15_28280"/>
<name>A0A5B9MC34_9BACT</name>
<dbReference type="AlphaFoldDB" id="A0A5B9MC34"/>
<evidence type="ECO:0000256" key="3">
    <source>
        <dbReference type="PIRSR" id="PIRSR600183-50"/>
    </source>
</evidence>
<dbReference type="RefSeq" id="WP_147868267.1">
    <property type="nucleotide sequence ID" value="NZ_CP036264.1"/>
</dbReference>
<dbReference type="InterPro" id="IPR000183">
    <property type="entry name" value="Orn/DAP/Arg_de-COase"/>
</dbReference>
<gene>
    <name evidence="5" type="primary">lysA_1</name>
    <name evidence="5" type="ORF">Mal15_28280</name>
</gene>
<dbReference type="Gene3D" id="2.40.37.10">
    <property type="entry name" value="Lyase, Ornithine Decarboxylase, Chain A, domain 1"/>
    <property type="match status" value="1"/>
</dbReference>
<dbReference type="Proteomes" id="UP000321353">
    <property type="component" value="Chromosome"/>
</dbReference>
<dbReference type="Pfam" id="PF02784">
    <property type="entry name" value="Orn_Arg_deC_N"/>
    <property type="match status" value="1"/>
</dbReference>
<evidence type="ECO:0000259" key="4">
    <source>
        <dbReference type="Pfam" id="PF02784"/>
    </source>
</evidence>
<evidence type="ECO:0000313" key="5">
    <source>
        <dbReference type="EMBL" id="QEF98772.1"/>
    </source>
</evidence>
<evidence type="ECO:0000256" key="2">
    <source>
        <dbReference type="ARBA" id="ARBA00022898"/>
    </source>
</evidence>
<dbReference type="FunFam" id="3.20.20.10:FF:000008">
    <property type="entry name" value="Ornithine decarboxylase"/>
    <property type="match status" value="1"/>
</dbReference>
<dbReference type="PANTHER" id="PTHR43727">
    <property type="entry name" value="DIAMINOPIMELATE DECARBOXYLASE"/>
    <property type="match status" value="1"/>
</dbReference>
<dbReference type="PANTHER" id="PTHR43727:SF3">
    <property type="entry name" value="GROUP IV DECARBOXYLASE"/>
    <property type="match status" value="1"/>
</dbReference>
<feature type="domain" description="Orn/DAP/Arg decarboxylase 2 N-terminal" evidence="4">
    <location>
        <begin position="46"/>
        <end position="292"/>
    </location>
</feature>
<dbReference type="GO" id="GO:0009089">
    <property type="term" value="P:lysine biosynthetic process via diaminopimelate"/>
    <property type="evidence" value="ECO:0007669"/>
    <property type="project" value="TreeGrafter"/>
</dbReference>
<dbReference type="InterPro" id="IPR029066">
    <property type="entry name" value="PLP-binding_barrel"/>
</dbReference>
<sequence>MSLDAITADSVSERIDQARAEWILRTVLESNLLPDHASSFLVHDLERMKQRLGEFKHAFPPSTRHSLAIKANPLVEVLKVAVGEGFGLEAASIEEVELAIAAGCPHDRIVFDSPAKTVREIERGLRCGVIINVDNFIELSRVDEAIRMTGSNSAIGLRINPEVGSGSIAHTSVGSVGSKFGLSISEQRDQIIQAYATHPWLIGIHTHVGSQGCGLTLLCEAVSKVDRLRRDIESEVGRPISIFNIGGGLPAAYLARDNPPTPAEYVDQLRQSAPGLFQGDTTLMTEFGRSIQANCGLAFSRVETVRQLPNSHKLAVIHFGADFLLRPVYRGEDWKHEFFVFDRQGRSSSGHEEPVTIAGPLCFSGDIVANQISIPSVKENDWIAIRDCGAYTLSMWSRHCNRAIPAVLGFDQGRLSMLRHSETAADIVQLWSSGSD</sequence>
<dbReference type="SUPFAM" id="SSF51419">
    <property type="entry name" value="PLP-binding barrel"/>
    <property type="match status" value="1"/>
</dbReference>
<keyword evidence="5" id="KW-0456">Lyase</keyword>
<feature type="modified residue" description="N6-(pyridoxal phosphate)lysine" evidence="3">
    <location>
        <position position="70"/>
    </location>
</feature>
<reference evidence="5 6" key="1">
    <citation type="submission" date="2019-02" db="EMBL/GenBank/DDBJ databases">
        <title>Planctomycetal bacteria perform biofilm scaping via a novel small molecule.</title>
        <authorList>
            <person name="Jeske O."/>
            <person name="Boedeker C."/>
            <person name="Wiegand S."/>
            <person name="Breitling P."/>
            <person name="Kallscheuer N."/>
            <person name="Jogler M."/>
            <person name="Rohde M."/>
            <person name="Petersen J."/>
            <person name="Medema M.H."/>
            <person name="Surup F."/>
            <person name="Jogler C."/>
        </authorList>
    </citation>
    <scope>NUCLEOTIDE SEQUENCE [LARGE SCALE GENOMIC DNA]</scope>
    <source>
        <strain evidence="5 6">Mal15</strain>
    </source>
</reference>
<dbReference type="PROSITE" id="PS00879">
    <property type="entry name" value="ODR_DC_2_2"/>
    <property type="match status" value="1"/>
</dbReference>
<feature type="active site" description="Proton donor" evidence="3">
    <location>
        <position position="362"/>
    </location>
</feature>
<organism evidence="5 6">
    <name type="scientific">Stieleria maiorica</name>
    <dbReference type="NCBI Taxonomy" id="2795974"/>
    <lineage>
        <taxon>Bacteria</taxon>
        <taxon>Pseudomonadati</taxon>
        <taxon>Planctomycetota</taxon>
        <taxon>Planctomycetia</taxon>
        <taxon>Pirellulales</taxon>
        <taxon>Pirellulaceae</taxon>
        <taxon>Stieleria</taxon>
    </lineage>
</organism>
<dbReference type="EMBL" id="CP036264">
    <property type="protein sequence ID" value="QEF98772.1"/>
    <property type="molecule type" value="Genomic_DNA"/>
</dbReference>
<comment type="cofactor">
    <cofactor evidence="1 3">
        <name>pyridoxal 5'-phosphate</name>
        <dbReference type="ChEBI" id="CHEBI:597326"/>
    </cofactor>
</comment>
<proteinExistence type="predicted"/>
<dbReference type="EC" id="4.1.1.20" evidence="5"/>
<accession>A0A5B9MC34</accession>
<dbReference type="GO" id="GO:0008836">
    <property type="term" value="F:diaminopimelate decarboxylase activity"/>
    <property type="evidence" value="ECO:0007669"/>
    <property type="project" value="UniProtKB-EC"/>
</dbReference>
<dbReference type="SUPFAM" id="SSF50621">
    <property type="entry name" value="Alanine racemase C-terminal domain-like"/>
    <property type="match status" value="1"/>
</dbReference>
<keyword evidence="2 3" id="KW-0663">Pyridoxal phosphate</keyword>
<dbReference type="PRINTS" id="PR01179">
    <property type="entry name" value="ODADCRBXLASE"/>
</dbReference>
<evidence type="ECO:0000313" key="6">
    <source>
        <dbReference type="Proteomes" id="UP000321353"/>
    </source>
</evidence>
<keyword evidence="6" id="KW-1185">Reference proteome</keyword>
<protein>
    <submittedName>
        <fullName evidence="5">Diaminopimelate decarboxylase</fullName>
        <ecNumber evidence="5">4.1.1.20</ecNumber>
    </submittedName>
</protein>